<evidence type="ECO:0000256" key="1">
    <source>
        <dbReference type="SAM" id="SignalP"/>
    </source>
</evidence>
<keyword evidence="3" id="KW-1185">Reference proteome</keyword>
<evidence type="ECO:0000313" key="3">
    <source>
        <dbReference type="Proteomes" id="UP001499852"/>
    </source>
</evidence>
<proteinExistence type="predicted"/>
<evidence type="ECO:0000313" key="2">
    <source>
        <dbReference type="EMBL" id="GAA5147441.1"/>
    </source>
</evidence>
<name>A0ABP9PLL8_9BACT</name>
<dbReference type="Gene3D" id="3.40.50.1820">
    <property type="entry name" value="alpha/beta hydrolase"/>
    <property type="match status" value="1"/>
</dbReference>
<accession>A0ABP9PLL8</accession>
<reference evidence="3" key="1">
    <citation type="journal article" date="2019" name="Int. J. Syst. Evol. Microbiol.">
        <title>The Global Catalogue of Microorganisms (GCM) 10K type strain sequencing project: providing services to taxonomists for standard genome sequencing and annotation.</title>
        <authorList>
            <consortium name="The Broad Institute Genomics Platform"/>
            <consortium name="The Broad Institute Genome Sequencing Center for Infectious Disease"/>
            <person name="Wu L."/>
            <person name="Ma J."/>
        </authorList>
    </citation>
    <scope>NUCLEOTIDE SEQUENCE [LARGE SCALE GENOMIC DNA]</scope>
    <source>
        <strain evidence="3">JCM 18053</strain>
    </source>
</reference>
<organism evidence="2 3">
    <name type="scientific">Prosthecobacter algae</name>
    <dbReference type="NCBI Taxonomy" id="1144682"/>
    <lineage>
        <taxon>Bacteria</taxon>
        <taxon>Pseudomonadati</taxon>
        <taxon>Verrucomicrobiota</taxon>
        <taxon>Verrucomicrobiia</taxon>
        <taxon>Verrucomicrobiales</taxon>
        <taxon>Verrucomicrobiaceae</taxon>
        <taxon>Prosthecobacter</taxon>
    </lineage>
</organism>
<dbReference type="SUPFAM" id="SSF53474">
    <property type="entry name" value="alpha/beta-Hydrolases"/>
    <property type="match status" value="1"/>
</dbReference>
<protein>
    <submittedName>
        <fullName evidence="2">Uncharacterized protein</fullName>
    </submittedName>
</protein>
<dbReference type="RefSeq" id="WP_345738385.1">
    <property type="nucleotide sequence ID" value="NZ_BAABIA010000010.1"/>
</dbReference>
<keyword evidence="1" id="KW-0732">Signal</keyword>
<sequence length="107" mass="11755">MHSLPSLPWLFFTLCLLTAPALAEEAVVKTNVQVAMRDGVKLATDLYLPAEGGVEKPGRYPVILTPALQQGQGEKTGPILCPARLRLCRPGLTWPLWQRGHLALDDR</sequence>
<dbReference type="InterPro" id="IPR029058">
    <property type="entry name" value="AB_hydrolase_fold"/>
</dbReference>
<comment type="caution">
    <text evidence="2">The sequence shown here is derived from an EMBL/GenBank/DDBJ whole genome shotgun (WGS) entry which is preliminary data.</text>
</comment>
<gene>
    <name evidence="2" type="ORF">GCM10023213_42080</name>
</gene>
<feature type="chain" id="PRO_5046180894" evidence="1">
    <location>
        <begin position="24"/>
        <end position="107"/>
    </location>
</feature>
<dbReference type="EMBL" id="BAABIA010000010">
    <property type="protein sequence ID" value="GAA5147441.1"/>
    <property type="molecule type" value="Genomic_DNA"/>
</dbReference>
<dbReference type="Proteomes" id="UP001499852">
    <property type="component" value="Unassembled WGS sequence"/>
</dbReference>
<feature type="signal peptide" evidence="1">
    <location>
        <begin position="1"/>
        <end position="23"/>
    </location>
</feature>